<evidence type="ECO:0000256" key="1">
    <source>
        <dbReference type="ARBA" id="ARBA00004141"/>
    </source>
</evidence>
<dbReference type="AlphaFoldDB" id="A0A1Z4JF18"/>
<dbReference type="Pfam" id="PF01169">
    <property type="entry name" value="GDT1"/>
    <property type="match status" value="2"/>
</dbReference>
<feature type="transmembrane region" description="Helical" evidence="6">
    <location>
        <begin position="66"/>
        <end position="84"/>
    </location>
</feature>
<feature type="transmembrane region" description="Helical" evidence="6">
    <location>
        <begin position="161"/>
        <end position="182"/>
    </location>
</feature>
<organism evidence="7 8">
    <name type="scientific">Leptolyngbya boryana NIES-2135</name>
    <dbReference type="NCBI Taxonomy" id="1973484"/>
    <lineage>
        <taxon>Bacteria</taxon>
        <taxon>Bacillati</taxon>
        <taxon>Cyanobacteriota</taxon>
        <taxon>Cyanophyceae</taxon>
        <taxon>Leptolyngbyales</taxon>
        <taxon>Leptolyngbyaceae</taxon>
        <taxon>Leptolyngbya group</taxon>
        <taxon>Leptolyngbya</taxon>
    </lineage>
</organism>
<reference evidence="7 8" key="1">
    <citation type="submission" date="2017-06" db="EMBL/GenBank/DDBJ databases">
        <title>Genome sequencing of cyanobaciteial culture collection at National Institute for Environmental Studies (NIES).</title>
        <authorList>
            <person name="Hirose Y."/>
            <person name="Shimura Y."/>
            <person name="Fujisawa T."/>
            <person name="Nakamura Y."/>
            <person name="Kawachi M."/>
        </authorList>
    </citation>
    <scope>NUCLEOTIDE SEQUENCE [LARGE SCALE GENOMIC DNA]</scope>
    <source>
        <strain evidence="7 8">NIES-2135</strain>
    </source>
</reference>
<evidence type="ECO:0000313" key="7">
    <source>
        <dbReference type="EMBL" id="BAY55341.1"/>
    </source>
</evidence>
<accession>A0A1Z4JF18</accession>
<evidence type="ECO:0000256" key="5">
    <source>
        <dbReference type="ARBA" id="ARBA00023136"/>
    </source>
</evidence>
<feature type="transmembrane region" description="Helical" evidence="6">
    <location>
        <begin position="36"/>
        <end position="54"/>
    </location>
</feature>
<comment type="similarity">
    <text evidence="2 6">Belongs to the GDT1 family.</text>
</comment>
<dbReference type="GO" id="GO:0046873">
    <property type="term" value="F:metal ion transmembrane transporter activity"/>
    <property type="evidence" value="ECO:0007669"/>
    <property type="project" value="InterPro"/>
</dbReference>
<sequence>MLEAFTAGLLFITIGELGDKTFFISMCLAMRHSRRFVFLGSMLALATMTILSVLLGQAANVLPQSWVHYGTIVLFTVFGFKMLYDASKMKPECQDKSLLDNSECASEAEKEAIEAVFQAEANLKKKTRLAIMLEAFTLTFIAEWGDRTQITTMALGASKNLIGVTLGAILGHAICCAIAVFGGRLIASRISERTVTIVGGLLFFVFAIVTWVQPA</sequence>
<feature type="transmembrane region" description="Helical" evidence="6">
    <location>
        <begin position="194"/>
        <end position="212"/>
    </location>
</feature>
<protein>
    <recommendedName>
        <fullName evidence="6">GDT1 family protein</fullName>
    </recommendedName>
</protein>
<evidence type="ECO:0000256" key="6">
    <source>
        <dbReference type="RuleBase" id="RU365102"/>
    </source>
</evidence>
<keyword evidence="3 6" id="KW-0812">Transmembrane</keyword>
<evidence type="ECO:0000256" key="3">
    <source>
        <dbReference type="ARBA" id="ARBA00022692"/>
    </source>
</evidence>
<feature type="transmembrane region" description="Helical" evidence="6">
    <location>
        <begin position="129"/>
        <end position="145"/>
    </location>
</feature>
<name>A0A1Z4JF18_LEPBY</name>
<dbReference type="PANTHER" id="PTHR12608:SF1">
    <property type="entry name" value="TRANSMEMBRANE PROTEIN 165"/>
    <property type="match status" value="1"/>
</dbReference>
<evidence type="ECO:0000256" key="4">
    <source>
        <dbReference type="ARBA" id="ARBA00022989"/>
    </source>
</evidence>
<keyword evidence="4 6" id="KW-1133">Transmembrane helix</keyword>
<gene>
    <name evidence="7" type="ORF">NIES2135_21640</name>
</gene>
<dbReference type="EMBL" id="AP018203">
    <property type="protein sequence ID" value="BAY55341.1"/>
    <property type="molecule type" value="Genomic_DNA"/>
</dbReference>
<comment type="subcellular location">
    <subcellularLocation>
        <location evidence="1 6">Membrane</location>
        <topology evidence="1 6">Multi-pass membrane protein</topology>
    </subcellularLocation>
</comment>
<dbReference type="InterPro" id="IPR001727">
    <property type="entry name" value="GDT1-like"/>
</dbReference>
<evidence type="ECO:0000256" key="2">
    <source>
        <dbReference type="ARBA" id="ARBA00009190"/>
    </source>
</evidence>
<dbReference type="Proteomes" id="UP000217895">
    <property type="component" value="Chromosome"/>
</dbReference>
<proteinExistence type="inferred from homology"/>
<dbReference type="GO" id="GO:0016020">
    <property type="term" value="C:membrane"/>
    <property type="evidence" value="ECO:0007669"/>
    <property type="project" value="UniProtKB-SubCell"/>
</dbReference>
<dbReference type="PANTHER" id="PTHR12608">
    <property type="entry name" value="TRANSMEMBRANE PROTEIN HTP-1 RELATED"/>
    <property type="match status" value="1"/>
</dbReference>
<keyword evidence="8" id="KW-1185">Reference proteome</keyword>
<keyword evidence="5 6" id="KW-0472">Membrane</keyword>
<evidence type="ECO:0000313" key="8">
    <source>
        <dbReference type="Proteomes" id="UP000217895"/>
    </source>
</evidence>